<dbReference type="GeneID" id="49202008"/>
<dbReference type="InterPro" id="IPR010181">
    <property type="entry name" value="CGCAxxGCC_motif"/>
</dbReference>
<proteinExistence type="predicted"/>
<dbReference type="STRING" id="46503.ERS852463_00698"/>
<accession>A0A354MG79</accession>
<evidence type="ECO:0000313" key="1">
    <source>
        <dbReference type="EMBL" id="GKH71743.1"/>
    </source>
</evidence>
<dbReference type="EMBL" id="BQNZ01000001">
    <property type="protein sequence ID" value="GKH71743.1"/>
    <property type="molecule type" value="Genomic_DNA"/>
</dbReference>
<dbReference type="AlphaFoldDB" id="A0A354MG79"/>
<dbReference type="EMBL" id="WNDA01000009">
    <property type="protein sequence ID" value="MTU68940.1"/>
    <property type="molecule type" value="Genomic_DNA"/>
</dbReference>
<evidence type="ECO:0000313" key="5">
    <source>
        <dbReference type="Proteomes" id="UP000286260"/>
    </source>
</evidence>
<keyword evidence="6" id="KW-1185">Reference proteome</keyword>
<evidence type="ECO:0000313" key="2">
    <source>
        <dbReference type="EMBL" id="MTU39928.1"/>
    </source>
</evidence>
<dbReference type="Proteomes" id="UP000448908">
    <property type="component" value="Unassembled WGS sequence"/>
</dbReference>
<organism evidence="3 7">
    <name type="scientific">Parabacteroides merdae</name>
    <dbReference type="NCBI Taxonomy" id="46503"/>
    <lineage>
        <taxon>Bacteria</taxon>
        <taxon>Pseudomonadati</taxon>
        <taxon>Bacteroidota</taxon>
        <taxon>Bacteroidia</taxon>
        <taxon>Bacteroidales</taxon>
        <taxon>Tannerellaceae</taxon>
        <taxon>Parabacteroides</taxon>
    </lineage>
</organism>
<dbReference type="Proteomes" id="UP001055114">
    <property type="component" value="Unassembled WGS sequence"/>
</dbReference>
<comment type="caution">
    <text evidence="3">The sequence shown here is derived from an EMBL/GenBank/DDBJ whole genome shotgun (WGS) entry which is preliminary data.</text>
</comment>
<name>A0A354MG79_9BACT</name>
<reference evidence="6 7" key="2">
    <citation type="journal article" date="2019" name="Nat. Med.">
        <title>A library of human gut bacterial isolates paired with longitudinal multiomics data enables mechanistic microbiome research.</title>
        <authorList>
            <person name="Poyet M."/>
            <person name="Groussin M."/>
            <person name="Gibbons S.M."/>
            <person name="Avila-Pacheco J."/>
            <person name="Jiang X."/>
            <person name="Kearney S.M."/>
            <person name="Perrotta A.R."/>
            <person name="Berdy B."/>
            <person name="Zhao S."/>
            <person name="Lieberman T.D."/>
            <person name="Swanson P.K."/>
            <person name="Smith M."/>
            <person name="Roesemann S."/>
            <person name="Alexander J.E."/>
            <person name="Rich S.A."/>
            <person name="Livny J."/>
            <person name="Vlamakis H."/>
            <person name="Clish C."/>
            <person name="Bullock K."/>
            <person name="Deik A."/>
            <person name="Scott J."/>
            <person name="Pierce K.A."/>
            <person name="Xavier R.J."/>
            <person name="Alm E.J."/>
        </authorList>
    </citation>
    <scope>NUCLEOTIDE SEQUENCE [LARGE SCALE GENOMIC DNA]</scope>
    <source>
        <strain evidence="3 7">BIOML-A16</strain>
        <strain evidence="2 6">BIOML-A29</strain>
    </source>
</reference>
<dbReference type="Proteomes" id="UP000286260">
    <property type="component" value="Unassembled WGS sequence"/>
</dbReference>
<reference evidence="4 5" key="1">
    <citation type="submission" date="2018-08" db="EMBL/GenBank/DDBJ databases">
        <title>A genome reference for cultivated species of the human gut microbiota.</title>
        <authorList>
            <person name="Zou Y."/>
            <person name="Xue W."/>
            <person name="Luo G."/>
        </authorList>
    </citation>
    <scope>NUCLEOTIDE SEQUENCE [LARGE SCALE GENOMIC DNA]</scope>
    <source>
        <strain evidence="4 5">AM34-17</strain>
    </source>
</reference>
<reference evidence="1" key="3">
    <citation type="submission" date="2022-01" db="EMBL/GenBank/DDBJ databases">
        <title>Novel bile acid biosynthetic pathways are enriched in the microbiome of centenarians.</title>
        <authorList>
            <person name="Sato Y."/>
            <person name="Atarashi K."/>
            <person name="Plichta R.D."/>
            <person name="Arai Y."/>
            <person name="Sasajima S."/>
            <person name="Kearney M.S."/>
            <person name="Suda W."/>
            <person name="Takeshita K."/>
            <person name="Sasaki T."/>
            <person name="Okamoto S."/>
            <person name="Skelly N.A."/>
            <person name="Okamura Y."/>
            <person name="Vlamakis H."/>
            <person name="Li Y."/>
            <person name="Tanoue T."/>
            <person name="Takei H."/>
            <person name="Nittono H."/>
            <person name="Narushima S."/>
            <person name="Irie J."/>
            <person name="Itoh H."/>
            <person name="Moriya K."/>
            <person name="Sugiura Y."/>
            <person name="Suematsu M."/>
            <person name="Moritoki N."/>
            <person name="Shibata S."/>
            <person name="Littman R.D."/>
            <person name="Fischbach A.M."/>
            <person name="Uwamino Y."/>
            <person name="Inoue T."/>
            <person name="Honda A."/>
            <person name="Hattori M."/>
            <person name="Murai T."/>
            <person name="Xavier J.R."/>
            <person name="Hirose N."/>
            <person name="Honda K."/>
        </authorList>
    </citation>
    <scope>NUCLEOTIDE SEQUENCE</scope>
    <source>
        <strain evidence="1">CE91-St3</strain>
    </source>
</reference>
<evidence type="ECO:0000313" key="4">
    <source>
        <dbReference type="EMBL" id="RHC84595.1"/>
    </source>
</evidence>
<sequence>MKDFDLEERVNRAVQNFEAGYNCAQSVFLAYSDIFELDMETAKKMSVSFGGGVGRMREICGTVSAMAMLAGFKYPVQDISDQEARTRNYAMVQKMADMFKEKNGTIICRNLLPPEDAAATTPAPAARTQEYYKKRPCGRFVGDSARIAGRMLKGELD</sequence>
<protein>
    <submittedName>
        <fullName evidence="4">C_GCAxxG_C_C family protein</fullName>
    </submittedName>
</protein>
<evidence type="ECO:0000313" key="3">
    <source>
        <dbReference type="EMBL" id="MTU68940.1"/>
    </source>
</evidence>
<evidence type="ECO:0000313" key="7">
    <source>
        <dbReference type="Proteomes" id="UP000448908"/>
    </source>
</evidence>
<dbReference type="Proteomes" id="UP000434916">
    <property type="component" value="Unassembled WGS sequence"/>
</dbReference>
<gene>
    <name evidence="1" type="ORF">CE91St3_16060</name>
    <name evidence="4" type="ORF">DW828_10580</name>
    <name evidence="2" type="ORF">GMD82_10665</name>
    <name evidence="3" type="ORF">GMD92_07585</name>
</gene>
<dbReference type="Pfam" id="PF09719">
    <property type="entry name" value="C_GCAxxG_C_C"/>
    <property type="match status" value="1"/>
</dbReference>
<dbReference type="OrthoDB" id="9791535at2"/>
<dbReference type="RefSeq" id="WP_005637969.1">
    <property type="nucleotide sequence ID" value="NZ_BAABYG010000001.1"/>
</dbReference>
<dbReference type="EMBL" id="WNCN01000012">
    <property type="protein sequence ID" value="MTU39928.1"/>
    <property type="molecule type" value="Genomic_DNA"/>
</dbReference>
<dbReference type="EMBL" id="QSII01000013">
    <property type="protein sequence ID" value="RHC84595.1"/>
    <property type="molecule type" value="Genomic_DNA"/>
</dbReference>
<dbReference type="NCBIfam" id="TIGR01909">
    <property type="entry name" value="C_GCAxxG_C_C"/>
    <property type="match status" value="1"/>
</dbReference>
<evidence type="ECO:0000313" key="6">
    <source>
        <dbReference type="Proteomes" id="UP000434916"/>
    </source>
</evidence>